<gene>
    <name evidence="1" type="ORF">LCGC14_0333580</name>
</gene>
<evidence type="ECO:0000313" key="1">
    <source>
        <dbReference type="EMBL" id="KKN80070.1"/>
    </source>
</evidence>
<dbReference type="Pfam" id="PF14559">
    <property type="entry name" value="TPR_19"/>
    <property type="match status" value="1"/>
</dbReference>
<dbReference type="SUPFAM" id="SSF48452">
    <property type="entry name" value="TPR-like"/>
    <property type="match status" value="1"/>
</dbReference>
<dbReference type="AlphaFoldDB" id="A0A0F9TFQ1"/>
<accession>A0A0F9TFQ1</accession>
<dbReference type="InterPro" id="IPR011990">
    <property type="entry name" value="TPR-like_helical_dom_sf"/>
</dbReference>
<comment type="caution">
    <text evidence="1">The sequence shown here is derived from an EMBL/GenBank/DDBJ whole genome shotgun (WGS) entry which is preliminary data.</text>
</comment>
<protein>
    <submittedName>
        <fullName evidence="1">Uncharacterized protein</fullName>
    </submittedName>
</protein>
<dbReference type="EMBL" id="LAZR01000237">
    <property type="protein sequence ID" value="KKN80070.1"/>
    <property type="molecule type" value="Genomic_DNA"/>
</dbReference>
<organism evidence="1">
    <name type="scientific">marine sediment metagenome</name>
    <dbReference type="NCBI Taxonomy" id="412755"/>
    <lineage>
        <taxon>unclassified sequences</taxon>
        <taxon>metagenomes</taxon>
        <taxon>ecological metagenomes</taxon>
    </lineage>
</organism>
<dbReference type="Gene3D" id="1.25.40.10">
    <property type="entry name" value="Tetratricopeptide repeat domain"/>
    <property type="match status" value="1"/>
</dbReference>
<dbReference type="PROSITE" id="PS50005">
    <property type="entry name" value="TPR"/>
    <property type="match status" value="1"/>
</dbReference>
<name>A0A0F9TFQ1_9ZZZZ</name>
<proteinExistence type="predicted"/>
<dbReference type="InterPro" id="IPR019734">
    <property type="entry name" value="TPR_rpt"/>
</dbReference>
<reference evidence="1" key="1">
    <citation type="journal article" date="2015" name="Nature">
        <title>Complex archaea that bridge the gap between prokaryotes and eukaryotes.</title>
        <authorList>
            <person name="Spang A."/>
            <person name="Saw J.H."/>
            <person name="Jorgensen S.L."/>
            <person name="Zaremba-Niedzwiedzka K."/>
            <person name="Martijn J."/>
            <person name="Lind A.E."/>
            <person name="van Eijk R."/>
            <person name="Schleper C."/>
            <person name="Guy L."/>
            <person name="Ettema T.J."/>
        </authorList>
    </citation>
    <scope>NUCLEOTIDE SEQUENCE</scope>
</reference>
<sequence length="103" mass="11036">MSDRIESIRALLTKDPDDLFLNYSLAMECAAAGRADEALAAFARCNELDAGYIPAYVEAGKCARSAGRLDAAREQFQKALDLARSAGETHTADAIVQQIESLG</sequence>